<organism evidence="3">
    <name type="scientific">Halisarca dujardinii</name>
    <name type="common">Dujardin's slime sponge</name>
    <dbReference type="NCBI Taxonomy" id="2583056"/>
    <lineage>
        <taxon>Eukaryota</taxon>
        <taxon>Metazoa</taxon>
        <taxon>Porifera</taxon>
        <taxon>Demospongiae</taxon>
        <taxon>Verongimorpha</taxon>
        <taxon>Chondrillida</taxon>
        <taxon>Halisarcidae</taxon>
        <taxon>Halisarca</taxon>
    </lineage>
</organism>
<sequence length="174" mass="18691">MISPHEDNPEILLEAVTALSVALVLVLCALCLLISCIVCCLCYGCRRRVTCCQATLLWACIEFFMRPCSPLPSGSSNRNNNEEEEGNSNNNGNSSRSGRSNPYGQTMVDSSQCHNHPRAATAVHFTARGGSTGEVNSCTDGDRVHVVSNDECVKVLLCSGDDTHQCSPPPAYPV</sequence>
<evidence type="ECO:0000256" key="1">
    <source>
        <dbReference type="SAM" id="MobiDB-lite"/>
    </source>
</evidence>
<keyword evidence="2" id="KW-1133">Transmembrane helix</keyword>
<keyword evidence="2" id="KW-0472">Membrane</keyword>
<feature type="region of interest" description="Disordered" evidence="1">
    <location>
        <begin position="72"/>
        <end position="101"/>
    </location>
</feature>
<reference evidence="3" key="1">
    <citation type="submission" date="2023-08" db="EMBL/GenBank/DDBJ databases">
        <authorList>
            <person name="Adameyko K."/>
            <person name="Kravchuk O."/>
            <person name="Lyupina Y."/>
        </authorList>
    </citation>
    <scope>NUCLEOTIDE SEQUENCE</scope>
</reference>
<keyword evidence="2" id="KW-0812">Transmembrane</keyword>
<feature type="compositionally biased region" description="Low complexity" evidence="1">
    <location>
        <begin position="87"/>
        <end position="101"/>
    </location>
</feature>
<dbReference type="EMBL" id="OR460178">
    <property type="protein sequence ID" value="WNS50101.1"/>
    <property type="molecule type" value="mRNA"/>
</dbReference>
<proteinExistence type="evidence at transcript level"/>
<dbReference type="AlphaFoldDB" id="A0AA96MI61"/>
<evidence type="ECO:0000313" key="3">
    <source>
        <dbReference type="EMBL" id="WNS50101.1"/>
    </source>
</evidence>
<feature type="transmembrane region" description="Helical" evidence="2">
    <location>
        <begin position="20"/>
        <end position="43"/>
    </location>
</feature>
<name>A0AA96MI61_HALDU</name>
<accession>A0AA96MI61</accession>
<protein>
    <submittedName>
        <fullName evidence="3">Uncharacterized protein 26</fullName>
    </submittedName>
</protein>
<evidence type="ECO:0000256" key="2">
    <source>
        <dbReference type="SAM" id="Phobius"/>
    </source>
</evidence>